<reference evidence="2" key="1">
    <citation type="journal article" date="2023" name="Proc. Natl. Acad. Sci. U.S.A.">
        <title>Genomic and structural basis for evolution of tropane alkaloid biosynthesis.</title>
        <authorList>
            <person name="Wanga Y.-J."/>
            <person name="Taina T."/>
            <person name="Yua J.-Y."/>
            <person name="Lia J."/>
            <person name="Xua B."/>
            <person name="Chenc J."/>
            <person name="D'Auriad J.C."/>
            <person name="Huanga J.-P."/>
            <person name="Huanga S.-X."/>
        </authorList>
    </citation>
    <scope>NUCLEOTIDE SEQUENCE [LARGE SCALE GENOMIC DNA]</scope>
    <source>
        <strain evidence="2">cv. KIB-2019</strain>
    </source>
</reference>
<dbReference type="AlphaFoldDB" id="A0A9Q1MP25"/>
<dbReference type="PANTHER" id="PTHR15140:SF48">
    <property type="entry name" value="LATE BLIGHT RESISTANCE PROTEIN HOMOLOG R1B-14"/>
    <property type="match status" value="1"/>
</dbReference>
<dbReference type="InterPro" id="IPR032675">
    <property type="entry name" value="LRR_dom_sf"/>
</dbReference>
<name>A0A9Q1MP25_9SOLA</name>
<organism evidence="1 2">
    <name type="scientific">Anisodus acutangulus</name>
    <dbReference type="NCBI Taxonomy" id="402998"/>
    <lineage>
        <taxon>Eukaryota</taxon>
        <taxon>Viridiplantae</taxon>
        <taxon>Streptophyta</taxon>
        <taxon>Embryophyta</taxon>
        <taxon>Tracheophyta</taxon>
        <taxon>Spermatophyta</taxon>
        <taxon>Magnoliopsida</taxon>
        <taxon>eudicotyledons</taxon>
        <taxon>Gunneridae</taxon>
        <taxon>Pentapetalae</taxon>
        <taxon>asterids</taxon>
        <taxon>lamiids</taxon>
        <taxon>Solanales</taxon>
        <taxon>Solanaceae</taxon>
        <taxon>Solanoideae</taxon>
        <taxon>Hyoscyameae</taxon>
        <taxon>Anisodus</taxon>
    </lineage>
</organism>
<comment type="caution">
    <text evidence="1">The sequence shown here is derived from an EMBL/GenBank/DDBJ whole genome shotgun (WGS) entry which is preliminary data.</text>
</comment>
<dbReference type="SUPFAM" id="SSF52047">
    <property type="entry name" value="RNI-like"/>
    <property type="match status" value="1"/>
</dbReference>
<evidence type="ECO:0000313" key="2">
    <source>
        <dbReference type="Proteomes" id="UP001152561"/>
    </source>
</evidence>
<evidence type="ECO:0000313" key="1">
    <source>
        <dbReference type="EMBL" id="KAJ8564798.1"/>
    </source>
</evidence>
<accession>A0A9Q1MP25</accession>
<dbReference type="EMBL" id="JAJAGQ010000004">
    <property type="protein sequence ID" value="KAJ8564798.1"/>
    <property type="molecule type" value="Genomic_DNA"/>
</dbReference>
<gene>
    <name evidence="1" type="ORF">K7X08_001258</name>
</gene>
<dbReference type="PANTHER" id="PTHR15140">
    <property type="entry name" value="TUBULIN-SPECIFIC CHAPERONE E"/>
    <property type="match status" value="1"/>
</dbReference>
<dbReference type="Gene3D" id="3.80.10.10">
    <property type="entry name" value="Ribonuclease Inhibitor"/>
    <property type="match status" value="1"/>
</dbReference>
<dbReference type="OrthoDB" id="1302414at2759"/>
<proteinExistence type="predicted"/>
<protein>
    <submittedName>
        <fullName evidence="1">Uncharacterized protein</fullName>
    </submittedName>
</protein>
<dbReference type="Proteomes" id="UP001152561">
    <property type="component" value="Unassembled WGS sequence"/>
</dbReference>
<sequence>MLVRAGNLKKMSIKGNLAAFLETGKGDFSNFRVLQHLENLTLFNDDKSNVLHLPSAFFVYLPKLKKLTLSKTRFDWKEANRLGQLERLQVLKLKENAFTGKSWKMEMGGFRKLQVLWIERADFESWEASTCPFPRLRTLVLVSCHNLEAVPLELADLEYLQEMTLDNTSKASETAKEIERKRKEKQTPESIKFKLTIPY</sequence>
<keyword evidence="2" id="KW-1185">Reference proteome</keyword>